<sequence>MCIYDYTPYTGCPEGQQHFFLQWMKCTKASGSNDKYCPIDKSVPSEELRKLSGNVLGCPLHRHIAVQQHEFQFAQGDGCSTAAVNITQGSSSSVAQNNNTTSSLRGPSDEQTGGIKTERAIKIEVNDKPYIDFGEELRREAREKKAKEAARRTRQISPNLPEEDAIARPRNPSGKTFEEKPRNPPARSFHRRGVSEDLRTRDEEFEASEESQRPRSYQEASKYYKNRKSEDEPLPSPRKIPVSPQSPKSAKFDTSLVNDNAIGLPARPNVYRRSAESSPIDPEIINIPPLRPKRPSDMQSPSMSDSTDDIVPQTPSPFRTTHRTSTGSTSGTVAPLRKIEERPDTEKERTHRSNSSDRTRQRSISADRKPSRAPSSNRGRERDILDRLRDERPDPTSNIAVSRHRRQASTDVTTPPSTQTQTQTQTHSRTQHQPQPHRSRSRSADPQPQPSRTASTDRDRDHPRSSSQTSLSRRPSTSNGPVPTHVQPPSRPPSRTHSRPHSRDPSPSTGPTRPLPSVPTQTHWAAELTRRNSDAKTYMHNVAPSRKWVSPPPSVSVSVNTNTNANASPVSPVSPATASNTASPSSVSVGSAGHGHGHGHGHTVRWNLPHQASESGVGLGPSGTGMGLGETVESPTLGNGKRYGFVQGLGVTQGQSPSQGYPKRESHDSEYASYQGGHRRGVSSTSASASASESSPSTGTGPDFGGLKTPGLGVSMSMSMGMMSMGLQQQGDLEVPEVNPVQVGLDGIPVVGHPTGQKKLVKTREAETVGLPSPPYGTKLNVPRPLPDAAYLPLPGEERGGGLLSKRSLGKLKRTLSGMLDKEKGKKVSVV</sequence>
<feature type="compositionally biased region" description="Polar residues" evidence="1">
    <location>
        <begin position="650"/>
        <end position="659"/>
    </location>
</feature>
<feature type="compositionally biased region" description="Basic and acidic residues" evidence="1">
    <location>
        <begin position="193"/>
        <end position="202"/>
    </location>
</feature>
<feature type="compositionally biased region" description="Low complexity" evidence="1">
    <location>
        <begin position="683"/>
        <end position="701"/>
    </location>
</feature>
<organism evidence="2 3">
    <name type="scientific">Cercophora newfieldiana</name>
    <dbReference type="NCBI Taxonomy" id="92897"/>
    <lineage>
        <taxon>Eukaryota</taxon>
        <taxon>Fungi</taxon>
        <taxon>Dikarya</taxon>
        <taxon>Ascomycota</taxon>
        <taxon>Pezizomycotina</taxon>
        <taxon>Sordariomycetes</taxon>
        <taxon>Sordariomycetidae</taxon>
        <taxon>Sordariales</taxon>
        <taxon>Lasiosphaeriaceae</taxon>
        <taxon>Cercophora</taxon>
    </lineage>
</organism>
<dbReference type="Proteomes" id="UP001174936">
    <property type="component" value="Unassembled WGS sequence"/>
</dbReference>
<accession>A0AA39YBX3</accession>
<gene>
    <name evidence="2" type="ORF">B0T16DRAFT_457179</name>
</gene>
<feature type="region of interest" description="Disordered" evidence="1">
    <location>
        <begin position="542"/>
        <end position="710"/>
    </location>
</feature>
<evidence type="ECO:0000313" key="3">
    <source>
        <dbReference type="Proteomes" id="UP001174936"/>
    </source>
</evidence>
<reference evidence="2" key="1">
    <citation type="submission" date="2023-06" db="EMBL/GenBank/DDBJ databases">
        <title>Genome-scale phylogeny and comparative genomics of the fungal order Sordariales.</title>
        <authorList>
            <consortium name="Lawrence Berkeley National Laboratory"/>
            <person name="Hensen N."/>
            <person name="Bonometti L."/>
            <person name="Westerberg I."/>
            <person name="Brannstrom I.O."/>
            <person name="Guillou S."/>
            <person name="Cros-Aarteil S."/>
            <person name="Calhoun S."/>
            <person name="Haridas S."/>
            <person name="Kuo A."/>
            <person name="Mondo S."/>
            <person name="Pangilinan J."/>
            <person name="Riley R."/>
            <person name="Labutti K."/>
            <person name="Andreopoulos B."/>
            <person name="Lipzen A."/>
            <person name="Chen C."/>
            <person name="Yanf M."/>
            <person name="Daum C."/>
            <person name="Ng V."/>
            <person name="Clum A."/>
            <person name="Steindorff A."/>
            <person name="Ohm R."/>
            <person name="Martin F."/>
            <person name="Silar P."/>
            <person name="Natvig D."/>
            <person name="Lalanne C."/>
            <person name="Gautier V."/>
            <person name="Ament-Velasquez S.L."/>
            <person name="Kruys A."/>
            <person name="Hutchinson M.I."/>
            <person name="Powell A.J."/>
            <person name="Barry K."/>
            <person name="Miller A.N."/>
            <person name="Grigoriev I.V."/>
            <person name="Debuchy R."/>
            <person name="Gladieux P."/>
            <person name="Thoren M.H."/>
            <person name="Johannesson H."/>
        </authorList>
    </citation>
    <scope>NUCLEOTIDE SEQUENCE</scope>
    <source>
        <strain evidence="2">SMH2532-1</strain>
    </source>
</reference>
<evidence type="ECO:0000256" key="1">
    <source>
        <dbReference type="SAM" id="MobiDB-lite"/>
    </source>
</evidence>
<keyword evidence="3" id="KW-1185">Reference proteome</keyword>
<feature type="compositionally biased region" description="Basic and acidic residues" evidence="1">
    <location>
        <begin position="455"/>
        <end position="464"/>
    </location>
</feature>
<name>A0AA39YBX3_9PEZI</name>
<evidence type="ECO:0000313" key="2">
    <source>
        <dbReference type="EMBL" id="KAK0649802.1"/>
    </source>
</evidence>
<feature type="compositionally biased region" description="Basic and acidic residues" evidence="1">
    <location>
        <begin position="378"/>
        <end position="394"/>
    </location>
</feature>
<feature type="compositionally biased region" description="Gly residues" evidence="1">
    <location>
        <begin position="617"/>
        <end position="628"/>
    </location>
</feature>
<feature type="compositionally biased region" description="Basic and acidic residues" evidence="1">
    <location>
        <begin position="142"/>
        <end position="151"/>
    </location>
</feature>
<proteinExistence type="predicted"/>
<protein>
    <submittedName>
        <fullName evidence="2">Uncharacterized protein</fullName>
    </submittedName>
</protein>
<feature type="compositionally biased region" description="Polar residues" evidence="1">
    <location>
        <begin position="90"/>
        <end position="111"/>
    </location>
</feature>
<comment type="caution">
    <text evidence="2">The sequence shown here is derived from an EMBL/GenBank/DDBJ whole genome shotgun (WGS) entry which is preliminary data.</text>
</comment>
<feature type="region of interest" description="Disordered" evidence="1">
    <location>
        <begin position="90"/>
        <end position="118"/>
    </location>
</feature>
<feature type="compositionally biased region" description="Low complexity" evidence="1">
    <location>
        <begin position="465"/>
        <end position="478"/>
    </location>
</feature>
<feature type="compositionally biased region" description="Low complexity" evidence="1">
    <location>
        <begin position="555"/>
        <end position="591"/>
    </location>
</feature>
<feature type="region of interest" description="Disordered" evidence="1">
    <location>
        <begin position="142"/>
        <end position="522"/>
    </location>
</feature>
<feature type="compositionally biased region" description="Basic and acidic residues" evidence="1">
    <location>
        <begin position="337"/>
        <end position="370"/>
    </location>
</feature>
<feature type="compositionally biased region" description="Low complexity" evidence="1">
    <location>
        <begin position="323"/>
        <end position="332"/>
    </location>
</feature>
<dbReference type="AlphaFoldDB" id="A0AA39YBX3"/>
<dbReference type="EMBL" id="JAULSV010000003">
    <property type="protein sequence ID" value="KAK0649802.1"/>
    <property type="molecule type" value="Genomic_DNA"/>
</dbReference>
<feature type="compositionally biased region" description="Low complexity" evidence="1">
    <location>
        <begin position="413"/>
        <end position="434"/>
    </location>
</feature>
<feature type="compositionally biased region" description="Polar residues" evidence="1">
    <location>
        <begin position="444"/>
        <end position="454"/>
    </location>
</feature>